<dbReference type="Proteomes" id="UP001602322">
    <property type="component" value="Unassembled WGS sequence"/>
</dbReference>
<dbReference type="RefSeq" id="WP_387907497.1">
    <property type="nucleotide sequence ID" value="NZ_JBIBEG010000010.1"/>
</dbReference>
<feature type="domain" description="Acyl-CoA oxidase/dehydrogenase middle" evidence="2">
    <location>
        <begin position="2"/>
        <end position="48"/>
    </location>
</feature>
<dbReference type="SUPFAM" id="SSF56645">
    <property type="entry name" value="Acyl-CoA dehydrogenase NM domain-like"/>
    <property type="match status" value="1"/>
</dbReference>
<accession>A0ABW6XDY6</accession>
<evidence type="ECO:0000259" key="2">
    <source>
        <dbReference type="Pfam" id="PF02770"/>
    </source>
</evidence>
<gene>
    <name evidence="3" type="ORF">ACFY8O_29035</name>
</gene>
<dbReference type="Pfam" id="PF02770">
    <property type="entry name" value="Acyl-CoA_dh_M"/>
    <property type="match status" value="1"/>
</dbReference>
<comment type="caution">
    <text evidence="3">The sequence shown here is derived from an EMBL/GenBank/DDBJ whole genome shotgun (WGS) entry which is preliminary data.</text>
</comment>
<organism evidence="3 4">
    <name type="scientific">Streptomyces argenteolus</name>
    <dbReference type="NCBI Taxonomy" id="67274"/>
    <lineage>
        <taxon>Bacteria</taxon>
        <taxon>Bacillati</taxon>
        <taxon>Actinomycetota</taxon>
        <taxon>Actinomycetes</taxon>
        <taxon>Kitasatosporales</taxon>
        <taxon>Streptomycetaceae</taxon>
        <taxon>Streptomyces</taxon>
    </lineage>
</organism>
<dbReference type="Gene3D" id="2.40.110.10">
    <property type="entry name" value="Butyryl-CoA Dehydrogenase, subunit A, domain 2"/>
    <property type="match status" value="1"/>
</dbReference>
<keyword evidence="4" id="KW-1185">Reference proteome</keyword>
<dbReference type="InterPro" id="IPR006091">
    <property type="entry name" value="Acyl-CoA_Oxase/DH_mid-dom"/>
</dbReference>
<proteinExistence type="predicted"/>
<protein>
    <submittedName>
        <fullName evidence="3">Acyl-CoA dehydrogenase family protein</fullName>
    </submittedName>
</protein>
<dbReference type="InterPro" id="IPR009100">
    <property type="entry name" value="AcylCoA_DH/oxidase_NM_dom_sf"/>
</dbReference>
<reference evidence="3 4" key="1">
    <citation type="submission" date="2024-10" db="EMBL/GenBank/DDBJ databases">
        <title>The Natural Products Discovery Center: Release of the First 8490 Sequenced Strains for Exploring Actinobacteria Biosynthetic Diversity.</title>
        <authorList>
            <person name="Kalkreuter E."/>
            <person name="Kautsar S.A."/>
            <person name="Yang D."/>
            <person name="Bader C.D."/>
            <person name="Teijaro C.N."/>
            <person name="Fluegel L."/>
            <person name="Davis C.M."/>
            <person name="Simpson J.R."/>
            <person name="Lauterbach L."/>
            <person name="Steele A.D."/>
            <person name="Gui C."/>
            <person name="Meng S."/>
            <person name="Li G."/>
            <person name="Viehrig K."/>
            <person name="Ye F."/>
            <person name="Su P."/>
            <person name="Kiefer A.F."/>
            <person name="Nichols A."/>
            <person name="Cepeda A.J."/>
            <person name="Yan W."/>
            <person name="Fan B."/>
            <person name="Jiang Y."/>
            <person name="Adhikari A."/>
            <person name="Zheng C.-J."/>
            <person name="Schuster L."/>
            <person name="Cowan T.M."/>
            <person name="Smanski M.J."/>
            <person name="Chevrette M.G."/>
            <person name="De Carvalho L.P.S."/>
            <person name="Shen B."/>
        </authorList>
    </citation>
    <scope>NUCLEOTIDE SEQUENCE [LARGE SCALE GENOMIC DNA]</scope>
    <source>
        <strain evidence="3 4">NPDC012540</strain>
    </source>
</reference>
<dbReference type="EMBL" id="JBIBEG010000010">
    <property type="protein sequence ID" value="MFF5899951.1"/>
    <property type="molecule type" value="Genomic_DNA"/>
</dbReference>
<sequence>MTALTEPGGGSGLRVMRTVARRGGEESVVDGAKAWITNSRRSQLIALLRQVPPAGLPRAPGDLHPARGTRIRADALPGSARTGRQQRGEPRAVLRGLPGAGVRGARRSRGAGFRPDGEGPGGRPPPGRGPRSASAGPRRRTRSPPRGSASPSGTARRHREATGRTSGLDA</sequence>
<evidence type="ECO:0000313" key="3">
    <source>
        <dbReference type="EMBL" id="MFF5899951.1"/>
    </source>
</evidence>
<feature type="region of interest" description="Disordered" evidence="1">
    <location>
        <begin position="54"/>
        <end position="170"/>
    </location>
</feature>
<evidence type="ECO:0000313" key="4">
    <source>
        <dbReference type="Proteomes" id="UP001602322"/>
    </source>
</evidence>
<evidence type="ECO:0000256" key="1">
    <source>
        <dbReference type="SAM" id="MobiDB-lite"/>
    </source>
</evidence>
<name>A0ABW6XDY6_9ACTN</name>
<dbReference type="InterPro" id="IPR046373">
    <property type="entry name" value="Acyl-CoA_Oxase/DH_mid-dom_sf"/>
</dbReference>
<feature type="compositionally biased region" description="Low complexity" evidence="1">
    <location>
        <begin position="144"/>
        <end position="153"/>
    </location>
</feature>